<proteinExistence type="predicted"/>
<reference evidence="1" key="1">
    <citation type="submission" date="2020-05" db="EMBL/GenBank/DDBJ databases">
        <authorList>
            <person name="Chiriac C."/>
            <person name="Salcher M."/>
            <person name="Ghai R."/>
            <person name="Kavagutti S V."/>
        </authorList>
    </citation>
    <scope>NUCLEOTIDE SEQUENCE</scope>
</reference>
<accession>A0A6J5Q732</accession>
<organism evidence="1">
    <name type="scientific">uncultured Caudovirales phage</name>
    <dbReference type="NCBI Taxonomy" id="2100421"/>
    <lineage>
        <taxon>Viruses</taxon>
        <taxon>Duplodnaviria</taxon>
        <taxon>Heunggongvirae</taxon>
        <taxon>Uroviricota</taxon>
        <taxon>Caudoviricetes</taxon>
        <taxon>Peduoviridae</taxon>
        <taxon>Maltschvirus</taxon>
        <taxon>Maltschvirus maltsch</taxon>
    </lineage>
</organism>
<evidence type="ECO:0000313" key="1">
    <source>
        <dbReference type="EMBL" id="CAB4180550.1"/>
    </source>
</evidence>
<sequence length="55" mass="6503">MNEYKLYAPPPPPVGYWVLYAEAPQKTMFSMYHKPTDEQIANTERLLGWTWKDAK</sequence>
<protein>
    <submittedName>
        <fullName evidence="1">Uncharacterized protein</fullName>
    </submittedName>
</protein>
<dbReference type="EMBL" id="LR796986">
    <property type="protein sequence ID" value="CAB4180550.1"/>
    <property type="molecule type" value="Genomic_DNA"/>
</dbReference>
<gene>
    <name evidence="1" type="ORF">UFOVP1049_52</name>
</gene>
<name>A0A6J5Q732_9CAUD</name>